<comment type="caution">
    <text evidence="1">The sequence shown here is derived from an EMBL/GenBank/DDBJ whole genome shotgun (WGS) entry which is preliminary data.</text>
</comment>
<dbReference type="RefSeq" id="WP_104301062.1">
    <property type="nucleotide sequence ID" value="NZ_PSNX01000003.1"/>
</dbReference>
<reference evidence="1 2" key="1">
    <citation type="submission" date="2018-02" db="EMBL/GenBank/DDBJ databases">
        <title>Reclassifiation of [Polyangium] brachysporum DSM 7029 as Guopingzhaonella breviflexa gen. nov., sp. nov., a member of the family Comamonadaceae.</title>
        <authorList>
            <person name="Tang B."/>
        </authorList>
    </citation>
    <scope>NUCLEOTIDE SEQUENCE [LARGE SCALE GENOMIC DNA]</scope>
    <source>
        <strain evidence="1 2">BCRC 80649</strain>
    </source>
</reference>
<accession>A0A2S5SWW4</accession>
<name>A0A2S5SWW4_9BURK</name>
<sequence length="216" mass="23679">MPLGCELAAGSGAQRSGHGPVGGIPAWTWQVHSPGDPDREPVEDFIRAVYARRHAARVRHFMPELVSLRQGPALVAAAGYRQATEPLFLERYLDGPVHEVLSRQTGCALERCQLVEVGHLAASQVGAGRRLIHVLGAHLAQRGVEWVVSTLTEELRHLFLRMGVTPLELAPADPQRLGPDAQDWGRYYEHRPMVLAGHLPTALGRMHTRPVAESLS</sequence>
<keyword evidence="2" id="KW-1185">Reference proteome</keyword>
<organism evidence="1 2">
    <name type="scientific">Caldimonas caldifontis</name>
    <dbReference type="NCBI Taxonomy" id="1452508"/>
    <lineage>
        <taxon>Bacteria</taxon>
        <taxon>Pseudomonadati</taxon>
        <taxon>Pseudomonadota</taxon>
        <taxon>Betaproteobacteria</taxon>
        <taxon>Burkholderiales</taxon>
        <taxon>Sphaerotilaceae</taxon>
        <taxon>Caldimonas</taxon>
    </lineage>
</organism>
<evidence type="ECO:0000313" key="2">
    <source>
        <dbReference type="Proteomes" id="UP000238605"/>
    </source>
</evidence>
<evidence type="ECO:0008006" key="3">
    <source>
        <dbReference type="Google" id="ProtNLM"/>
    </source>
</evidence>
<dbReference type="EMBL" id="PSNX01000003">
    <property type="protein sequence ID" value="PPE67253.1"/>
    <property type="molecule type" value="Genomic_DNA"/>
</dbReference>
<proteinExistence type="predicted"/>
<gene>
    <name evidence="1" type="ORF">C1704_03530</name>
</gene>
<evidence type="ECO:0000313" key="1">
    <source>
        <dbReference type="EMBL" id="PPE67253.1"/>
    </source>
</evidence>
<dbReference type="OrthoDB" id="7432757at2"/>
<dbReference type="Proteomes" id="UP000238605">
    <property type="component" value="Unassembled WGS sequence"/>
</dbReference>
<dbReference type="AlphaFoldDB" id="A0A2S5SWW4"/>
<protein>
    <recommendedName>
        <fullName evidence="3">Thermostable hemolysin</fullName>
    </recommendedName>
</protein>
<dbReference type="InterPro" id="IPR022050">
    <property type="entry name" value="T_hemolysin"/>
</dbReference>
<dbReference type="Pfam" id="PF12261">
    <property type="entry name" value="T_hemolysin"/>
    <property type="match status" value="1"/>
</dbReference>